<dbReference type="EMBL" id="JAHRIO010073031">
    <property type="protein sequence ID" value="MEQ2182774.1"/>
    <property type="molecule type" value="Genomic_DNA"/>
</dbReference>
<dbReference type="PROSITE" id="PS00107">
    <property type="entry name" value="PROTEIN_KINASE_ATP"/>
    <property type="match status" value="1"/>
</dbReference>
<keyword evidence="9 13" id="KW-0067">ATP-binding</keyword>
<evidence type="ECO:0000256" key="3">
    <source>
        <dbReference type="ARBA" id="ARBA00012411"/>
    </source>
</evidence>
<evidence type="ECO:0000256" key="9">
    <source>
        <dbReference type="ARBA" id="ARBA00022840"/>
    </source>
</evidence>
<accession>A0ABV0PH07</accession>
<evidence type="ECO:0000256" key="12">
    <source>
        <dbReference type="ARBA" id="ARBA00048312"/>
    </source>
</evidence>
<evidence type="ECO:0000256" key="14">
    <source>
        <dbReference type="RuleBase" id="RU000304"/>
    </source>
</evidence>
<evidence type="ECO:0000256" key="11">
    <source>
        <dbReference type="ARBA" id="ARBA00047592"/>
    </source>
</evidence>
<evidence type="ECO:0000256" key="6">
    <source>
        <dbReference type="ARBA" id="ARBA00022679"/>
    </source>
</evidence>
<keyword evidence="6" id="KW-0808">Transferase</keyword>
<sequence>MASQSTPLFLHGFELSGHFVDPQPLGTGVTGLVLSAVDQRTGQRVAIKKLAMRDAITVKHALREVKITQRLHHENVVRVHEVLAPYGWPLPCDPSHLSALYIIQECMETDLARLLDQGPLPTTNVLHRDLKPANIFINTDQMLLKIGDFGLARIVDPHYSHKVSVRQARSPTHSDEGLLMAEASASEKFPDTLQYIIFPCFIIKWKCEIVSLIYGSCRTGGRADIYQFRCIVYLYLSLHKLKCLLMKH</sequence>
<gene>
    <name evidence="16" type="ORF">GOODEAATRI_025716</name>
</gene>
<reference evidence="16 17" key="1">
    <citation type="submission" date="2021-06" db="EMBL/GenBank/DDBJ databases">
        <authorList>
            <person name="Palmer J.M."/>
        </authorList>
    </citation>
    <scope>NUCLEOTIDE SEQUENCE [LARGE SCALE GENOMIC DNA]</scope>
    <source>
        <strain evidence="16 17">GA_2019</strain>
        <tissue evidence="16">Muscle</tissue>
    </source>
</reference>
<organism evidence="16 17">
    <name type="scientific">Goodea atripinnis</name>
    <dbReference type="NCBI Taxonomy" id="208336"/>
    <lineage>
        <taxon>Eukaryota</taxon>
        <taxon>Metazoa</taxon>
        <taxon>Chordata</taxon>
        <taxon>Craniata</taxon>
        <taxon>Vertebrata</taxon>
        <taxon>Euteleostomi</taxon>
        <taxon>Actinopterygii</taxon>
        <taxon>Neopterygii</taxon>
        <taxon>Teleostei</taxon>
        <taxon>Neoteleostei</taxon>
        <taxon>Acanthomorphata</taxon>
        <taxon>Ovalentaria</taxon>
        <taxon>Atherinomorphae</taxon>
        <taxon>Cyprinodontiformes</taxon>
        <taxon>Goodeidae</taxon>
        <taxon>Goodea</taxon>
    </lineage>
</organism>
<dbReference type="PROSITE" id="PS50011">
    <property type="entry name" value="PROTEIN_KINASE_DOM"/>
    <property type="match status" value="1"/>
</dbReference>
<keyword evidence="5" id="KW-0597">Phosphoprotein</keyword>
<dbReference type="InterPro" id="IPR008350">
    <property type="entry name" value="MAPK_ERK3/4"/>
</dbReference>
<comment type="similarity">
    <text evidence="2">Belongs to the protein kinase superfamily. CMGC Ser/Thr protein kinase family. MAP kinase subfamily.</text>
</comment>
<evidence type="ECO:0000256" key="8">
    <source>
        <dbReference type="ARBA" id="ARBA00022777"/>
    </source>
</evidence>
<dbReference type="InterPro" id="IPR000719">
    <property type="entry name" value="Prot_kinase_dom"/>
</dbReference>
<keyword evidence="17" id="KW-1185">Reference proteome</keyword>
<evidence type="ECO:0000259" key="15">
    <source>
        <dbReference type="PROSITE" id="PS50011"/>
    </source>
</evidence>
<dbReference type="Gene3D" id="1.10.510.10">
    <property type="entry name" value="Transferase(Phosphotransferase) domain 1"/>
    <property type="match status" value="1"/>
</dbReference>
<proteinExistence type="inferred from homology"/>
<dbReference type="InterPro" id="IPR011009">
    <property type="entry name" value="Kinase-like_dom_sf"/>
</dbReference>
<dbReference type="SUPFAM" id="SSF56112">
    <property type="entry name" value="Protein kinase-like (PK-like)"/>
    <property type="match status" value="1"/>
</dbReference>
<evidence type="ECO:0000313" key="16">
    <source>
        <dbReference type="EMBL" id="MEQ2182774.1"/>
    </source>
</evidence>
<evidence type="ECO:0000256" key="13">
    <source>
        <dbReference type="PROSITE-ProRule" id="PRU10141"/>
    </source>
</evidence>
<dbReference type="EC" id="2.7.11.24" evidence="3"/>
<dbReference type="Pfam" id="PF00069">
    <property type="entry name" value="Pkinase"/>
    <property type="match status" value="2"/>
</dbReference>
<evidence type="ECO:0000256" key="2">
    <source>
        <dbReference type="ARBA" id="ARBA00008832"/>
    </source>
</evidence>
<dbReference type="SMART" id="SM00220">
    <property type="entry name" value="S_TKc"/>
    <property type="match status" value="1"/>
</dbReference>
<dbReference type="InterPro" id="IPR050117">
    <property type="entry name" value="MAPK"/>
</dbReference>
<comment type="caution">
    <text evidence="16">The sequence shown here is derived from an EMBL/GenBank/DDBJ whole genome shotgun (WGS) entry which is preliminary data.</text>
</comment>
<evidence type="ECO:0000256" key="10">
    <source>
        <dbReference type="ARBA" id="ARBA00023306"/>
    </source>
</evidence>
<dbReference type="PROSITE" id="PS00108">
    <property type="entry name" value="PROTEIN_KINASE_ST"/>
    <property type="match status" value="1"/>
</dbReference>
<keyword evidence="4 14" id="KW-0723">Serine/threonine-protein kinase</keyword>
<feature type="domain" description="Protein kinase" evidence="15">
    <location>
        <begin position="19"/>
        <end position="248"/>
    </location>
</feature>
<evidence type="ECO:0000256" key="5">
    <source>
        <dbReference type="ARBA" id="ARBA00022553"/>
    </source>
</evidence>
<evidence type="ECO:0000256" key="1">
    <source>
        <dbReference type="ARBA" id="ARBA00001946"/>
    </source>
</evidence>
<dbReference type="InterPro" id="IPR008271">
    <property type="entry name" value="Ser/Thr_kinase_AS"/>
</dbReference>
<name>A0ABV0PH07_9TELE</name>
<keyword evidence="7 13" id="KW-0547">Nucleotide-binding</keyword>
<keyword evidence="8" id="KW-0418">Kinase</keyword>
<comment type="catalytic activity">
    <reaction evidence="12">
        <text>L-seryl-[protein] + ATP = O-phospho-L-seryl-[protein] + ADP + H(+)</text>
        <dbReference type="Rhea" id="RHEA:17989"/>
        <dbReference type="Rhea" id="RHEA-COMP:9863"/>
        <dbReference type="Rhea" id="RHEA-COMP:11604"/>
        <dbReference type="ChEBI" id="CHEBI:15378"/>
        <dbReference type="ChEBI" id="CHEBI:29999"/>
        <dbReference type="ChEBI" id="CHEBI:30616"/>
        <dbReference type="ChEBI" id="CHEBI:83421"/>
        <dbReference type="ChEBI" id="CHEBI:456216"/>
        <dbReference type="EC" id="2.7.11.24"/>
    </reaction>
</comment>
<protein>
    <recommendedName>
        <fullName evidence="3">mitogen-activated protein kinase</fullName>
        <ecNumber evidence="3">2.7.11.24</ecNumber>
    </recommendedName>
</protein>
<dbReference type="PANTHER" id="PTHR24055">
    <property type="entry name" value="MITOGEN-ACTIVATED PROTEIN KINASE"/>
    <property type="match status" value="1"/>
</dbReference>
<evidence type="ECO:0000256" key="4">
    <source>
        <dbReference type="ARBA" id="ARBA00022527"/>
    </source>
</evidence>
<feature type="binding site" evidence="13">
    <location>
        <position position="49"/>
    </location>
    <ligand>
        <name>ATP</name>
        <dbReference type="ChEBI" id="CHEBI:30616"/>
    </ligand>
</feature>
<comment type="cofactor">
    <cofactor evidence="1">
        <name>Mg(2+)</name>
        <dbReference type="ChEBI" id="CHEBI:18420"/>
    </cofactor>
</comment>
<comment type="catalytic activity">
    <reaction evidence="11">
        <text>L-threonyl-[protein] + ATP = O-phospho-L-threonyl-[protein] + ADP + H(+)</text>
        <dbReference type="Rhea" id="RHEA:46608"/>
        <dbReference type="Rhea" id="RHEA-COMP:11060"/>
        <dbReference type="Rhea" id="RHEA-COMP:11605"/>
        <dbReference type="ChEBI" id="CHEBI:15378"/>
        <dbReference type="ChEBI" id="CHEBI:30013"/>
        <dbReference type="ChEBI" id="CHEBI:30616"/>
        <dbReference type="ChEBI" id="CHEBI:61977"/>
        <dbReference type="ChEBI" id="CHEBI:456216"/>
        <dbReference type="EC" id="2.7.11.24"/>
    </reaction>
</comment>
<keyword evidence="10" id="KW-0131">Cell cycle</keyword>
<dbReference type="Proteomes" id="UP001476798">
    <property type="component" value="Unassembled WGS sequence"/>
</dbReference>
<evidence type="ECO:0000256" key="7">
    <source>
        <dbReference type="ARBA" id="ARBA00022741"/>
    </source>
</evidence>
<evidence type="ECO:0000313" key="17">
    <source>
        <dbReference type="Proteomes" id="UP001476798"/>
    </source>
</evidence>
<dbReference type="PRINTS" id="PR01771">
    <property type="entry name" value="ERK3ERK4MAPK"/>
</dbReference>
<dbReference type="InterPro" id="IPR017441">
    <property type="entry name" value="Protein_kinase_ATP_BS"/>
</dbReference>
<dbReference type="Gene3D" id="3.30.200.20">
    <property type="entry name" value="Phosphorylase Kinase, domain 1"/>
    <property type="match status" value="1"/>
</dbReference>